<feature type="region of interest" description="Disordered" evidence="1">
    <location>
        <begin position="96"/>
        <end position="115"/>
    </location>
</feature>
<feature type="region of interest" description="Disordered" evidence="1">
    <location>
        <begin position="37"/>
        <end position="59"/>
    </location>
</feature>
<organism evidence="2 3">
    <name type="scientific">Thalassiosira oceanica</name>
    <name type="common">Marine diatom</name>
    <dbReference type="NCBI Taxonomy" id="159749"/>
    <lineage>
        <taxon>Eukaryota</taxon>
        <taxon>Sar</taxon>
        <taxon>Stramenopiles</taxon>
        <taxon>Ochrophyta</taxon>
        <taxon>Bacillariophyta</taxon>
        <taxon>Coscinodiscophyceae</taxon>
        <taxon>Thalassiosirophycidae</taxon>
        <taxon>Thalassiosirales</taxon>
        <taxon>Thalassiosiraceae</taxon>
        <taxon>Thalassiosira</taxon>
    </lineage>
</organism>
<dbReference type="AlphaFoldDB" id="K0T4U9"/>
<evidence type="ECO:0000256" key="1">
    <source>
        <dbReference type="SAM" id="MobiDB-lite"/>
    </source>
</evidence>
<reference evidence="2 3" key="1">
    <citation type="journal article" date="2012" name="Genome Biol.">
        <title>Genome and low-iron response of an oceanic diatom adapted to chronic iron limitation.</title>
        <authorList>
            <person name="Lommer M."/>
            <person name="Specht M."/>
            <person name="Roy A.S."/>
            <person name="Kraemer L."/>
            <person name="Andreson R."/>
            <person name="Gutowska M.A."/>
            <person name="Wolf J."/>
            <person name="Bergner S.V."/>
            <person name="Schilhabel M.B."/>
            <person name="Klostermeier U.C."/>
            <person name="Beiko R.G."/>
            <person name="Rosenstiel P."/>
            <person name="Hippler M."/>
            <person name="Laroche J."/>
        </authorList>
    </citation>
    <scope>NUCLEOTIDE SEQUENCE [LARGE SCALE GENOMIC DNA]</scope>
    <source>
        <strain evidence="2 3">CCMP1005</strain>
    </source>
</reference>
<dbReference type="Proteomes" id="UP000266841">
    <property type="component" value="Unassembled WGS sequence"/>
</dbReference>
<gene>
    <name evidence="2" type="ORF">THAOC_04625</name>
</gene>
<proteinExistence type="predicted"/>
<keyword evidence="3" id="KW-1185">Reference proteome</keyword>
<evidence type="ECO:0000313" key="2">
    <source>
        <dbReference type="EMBL" id="EJK73738.1"/>
    </source>
</evidence>
<accession>K0T4U9</accession>
<evidence type="ECO:0000313" key="3">
    <source>
        <dbReference type="Proteomes" id="UP000266841"/>
    </source>
</evidence>
<name>K0T4U9_THAOC</name>
<comment type="caution">
    <text evidence="2">The sequence shown here is derived from an EMBL/GenBank/DDBJ whole genome shotgun (WGS) entry which is preliminary data.</text>
</comment>
<sequence>MDNAGSRFAFASKRPLRGSTTMRWIRRLNDISRMEYDDTHTKNAGQSQRLDRDDSRDPASYWDPGVSLALASSRRAERNTATSLDYVKPIGWARAGSAEGRRTGRGPRRMPGEGGRSVWLGGGCVSLDFGLEPRDFDLWGQRRTMPDNGDLAGGTGRCGSG</sequence>
<dbReference type="EMBL" id="AGNL01004248">
    <property type="protein sequence ID" value="EJK73738.1"/>
    <property type="molecule type" value="Genomic_DNA"/>
</dbReference>
<protein>
    <submittedName>
        <fullName evidence="2">Uncharacterized protein</fullName>
    </submittedName>
</protein>